<dbReference type="EMBL" id="JAEVFJ010000027">
    <property type="protein sequence ID" value="KAH8093894.1"/>
    <property type="molecule type" value="Genomic_DNA"/>
</dbReference>
<proteinExistence type="predicted"/>
<evidence type="ECO:0000313" key="1">
    <source>
        <dbReference type="EMBL" id="KAH8093894.1"/>
    </source>
</evidence>
<accession>A0A8K0UJ00</accession>
<dbReference type="AlphaFoldDB" id="A0A8K0UJ00"/>
<dbReference type="Proteomes" id="UP000813824">
    <property type="component" value="Unassembled WGS sequence"/>
</dbReference>
<protein>
    <submittedName>
        <fullName evidence="1">Uncharacterized protein</fullName>
    </submittedName>
</protein>
<evidence type="ECO:0000313" key="2">
    <source>
        <dbReference type="Proteomes" id="UP000813824"/>
    </source>
</evidence>
<dbReference type="OrthoDB" id="3028554at2759"/>
<keyword evidence="2" id="KW-1185">Reference proteome</keyword>
<reference evidence="1" key="1">
    <citation type="journal article" date="2021" name="New Phytol.">
        <title>Evolutionary innovations through gain and loss of genes in the ectomycorrhizal Boletales.</title>
        <authorList>
            <person name="Wu G."/>
            <person name="Miyauchi S."/>
            <person name="Morin E."/>
            <person name="Kuo A."/>
            <person name="Drula E."/>
            <person name="Varga T."/>
            <person name="Kohler A."/>
            <person name="Feng B."/>
            <person name="Cao Y."/>
            <person name="Lipzen A."/>
            <person name="Daum C."/>
            <person name="Hundley H."/>
            <person name="Pangilinan J."/>
            <person name="Johnson J."/>
            <person name="Barry K."/>
            <person name="LaButti K."/>
            <person name="Ng V."/>
            <person name="Ahrendt S."/>
            <person name="Min B."/>
            <person name="Choi I.G."/>
            <person name="Park H."/>
            <person name="Plett J.M."/>
            <person name="Magnuson J."/>
            <person name="Spatafora J.W."/>
            <person name="Nagy L.G."/>
            <person name="Henrissat B."/>
            <person name="Grigoriev I.V."/>
            <person name="Yang Z.L."/>
            <person name="Xu J."/>
            <person name="Martin F.M."/>
        </authorList>
    </citation>
    <scope>NUCLEOTIDE SEQUENCE</scope>
    <source>
        <strain evidence="1">KKN 215</strain>
    </source>
</reference>
<gene>
    <name evidence="1" type="ORF">BXZ70DRAFT_909016</name>
</gene>
<name>A0A8K0UJ00_9AGAR</name>
<sequence>MDAATSAGSQTPSLPTLPSELIYEIVSNVVADYVDTAIAGIMDDPYNPDIAKVDWVWKQDPRNPVAALLGVSLAVRDITRSALSQALEIPLNEDGRLSISPWSRLKIFRQKYYAIYTLNTKVSDLSSYDIAELGLGPTSLLNAYHILAERTEQIISFFAWTDRGDEEIIAGLSAMVEDLERQLSCLESFESSALFLPLSLRLAKLLWSCRVALSVRENRHRLKRFFGHAHKYSLIKTIEPGSAGAREDGLELVRILKEVRDVFEPREPYYELTRKWGYFHPHDISPILLSAAVRKWHEPMYSLAPYKYLYRFVDPSGFIPLVRDITAKWQPHMLKAAAWDAYAYGKQVMHWMCAPDADD</sequence>
<organism evidence="1 2">
    <name type="scientific">Cristinia sonorae</name>
    <dbReference type="NCBI Taxonomy" id="1940300"/>
    <lineage>
        <taxon>Eukaryota</taxon>
        <taxon>Fungi</taxon>
        <taxon>Dikarya</taxon>
        <taxon>Basidiomycota</taxon>
        <taxon>Agaricomycotina</taxon>
        <taxon>Agaricomycetes</taxon>
        <taxon>Agaricomycetidae</taxon>
        <taxon>Agaricales</taxon>
        <taxon>Pleurotineae</taxon>
        <taxon>Stephanosporaceae</taxon>
        <taxon>Cristinia</taxon>
    </lineage>
</organism>
<comment type="caution">
    <text evidence="1">The sequence shown here is derived from an EMBL/GenBank/DDBJ whole genome shotgun (WGS) entry which is preliminary data.</text>
</comment>